<dbReference type="AlphaFoldDB" id="A0AAD5VDA2"/>
<dbReference type="InterPro" id="IPR032675">
    <property type="entry name" value="LRR_dom_sf"/>
</dbReference>
<dbReference type="PANTHER" id="PTHR24305:SF166">
    <property type="entry name" value="CYTOCHROME P450 12A4, MITOCHONDRIAL-RELATED"/>
    <property type="match status" value="1"/>
</dbReference>
<comment type="pathway">
    <text evidence="2">Secondary metabolite biosynthesis.</text>
</comment>
<sequence>MDSITFQGSLALLTVGFLWLWNRGASSGPLDNLPGPVPVSWLTGNLTQLLDRQGWIFHKELGEKYGTVVKITSFLQRKWLFVFDPRALHEIVVKHQDIYEETPIFLTGNRLILGEGLMATVGEHHRRQRKMLNPIFSTSQLRQMFPIFTQVASRLRQALESTVSNEPDNVEVDILEWMTRTASKSPTLFPMYILRVLMPQIVKIGSPALRRKILEITPYQRLQRLKEITDTLENTAKEILLEKKKALAAGDDAITKQVGEGKDIISVLLRANMASSIEERIPDSELLGHMSTLIFSAMSTTSHTMCRILHELTINQDAQSELREEIRRAKSDGNEVSYDTLMTLPFLDAVCKETLRLTQKPVTMSLSVPIRGVDGKEINSLAIPEQCTILIGIAASNRNKALWGADALEWKPERWLRPLPQAVIDAGIPGIFANQMTFLGGGRACIGYKFAELEMKVVLSTLLEAFVFELPVDKEIHWNLAGIQYPSVGITCVPSLDCVTDARVANLAAPSFGRYRAVCWQLNSTVTTFNLGTSGLSDHVERSRSAPSERPRNPRVNLDVLLQIMGHLRARRYIHDFMTTCRTLYAHGFPYFLKTRFVISSMTQLESFLTLMSSESTLHNLKTASRYQCLRSLTFDDYTDWDCEPSISAIVDILESAKNLEELVLDGDAILKDRPKALQAVLGLTRLRSVSIHDCADRTFEWLKSTKSPISALDLSFFEPIPLDLAQLHSQLVVLDLTIPDISIHQAPFPCVQELALSTDDFVPAALLVRVFPKLKSLAISVGDYHHFDSASMLHESNKADLASSTLSLYPLESLMATSNYLYLSAFMPKVKRFMLEVYEAYPFIETFSEVLPFVQLSELCIPIAISSREKSTSQLQRLKHILEVVASTCPPLQLLELEITAPSNQAEDQECKWMMQHFVDIMEPDILPIENLDLTFQCYPGVHNHEPNAENCEPLRVYTLPFLDAFPRIKTLTCSIEFPENEITLFCSQDLEQRRKTFGKGEDENTVLEGNGDRNENEYLTWWRFKM</sequence>
<feature type="signal peptide" evidence="10">
    <location>
        <begin position="1"/>
        <end position="27"/>
    </location>
</feature>
<dbReference type="Proteomes" id="UP001212997">
    <property type="component" value="Unassembled WGS sequence"/>
</dbReference>
<dbReference type="EMBL" id="JANAWD010000069">
    <property type="protein sequence ID" value="KAJ3488324.1"/>
    <property type="molecule type" value="Genomic_DNA"/>
</dbReference>
<organism evidence="11 12">
    <name type="scientific">Meripilus lineatus</name>
    <dbReference type="NCBI Taxonomy" id="2056292"/>
    <lineage>
        <taxon>Eukaryota</taxon>
        <taxon>Fungi</taxon>
        <taxon>Dikarya</taxon>
        <taxon>Basidiomycota</taxon>
        <taxon>Agaricomycotina</taxon>
        <taxon>Agaricomycetes</taxon>
        <taxon>Polyporales</taxon>
        <taxon>Meripilaceae</taxon>
        <taxon>Meripilus</taxon>
    </lineage>
</organism>
<dbReference type="SUPFAM" id="SSF52047">
    <property type="entry name" value="RNI-like"/>
    <property type="match status" value="1"/>
</dbReference>
<dbReference type="Gene3D" id="1.10.630.10">
    <property type="entry name" value="Cytochrome P450"/>
    <property type="match status" value="1"/>
</dbReference>
<accession>A0AAD5VDA2</accession>
<keyword evidence="12" id="KW-1185">Reference proteome</keyword>
<protein>
    <recommendedName>
        <fullName evidence="13">Cytochrome P450</fullName>
    </recommendedName>
</protein>
<comment type="caution">
    <text evidence="11">The sequence shown here is derived from an EMBL/GenBank/DDBJ whole genome shotgun (WGS) entry which is preliminary data.</text>
</comment>
<name>A0AAD5VDA2_9APHY</name>
<dbReference type="InterPro" id="IPR050121">
    <property type="entry name" value="Cytochrome_P450_monoxygenase"/>
</dbReference>
<dbReference type="Gene3D" id="3.80.10.10">
    <property type="entry name" value="Ribonuclease Inhibitor"/>
    <property type="match status" value="1"/>
</dbReference>
<keyword evidence="4 9" id="KW-0349">Heme</keyword>
<dbReference type="GO" id="GO:0016705">
    <property type="term" value="F:oxidoreductase activity, acting on paired donors, with incorporation or reduction of molecular oxygen"/>
    <property type="evidence" value="ECO:0007669"/>
    <property type="project" value="InterPro"/>
</dbReference>
<keyword evidence="10" id="KW-0732">Signal</keyword>
<gene>
    <name evidence="11" type="ORF">NLI96_g2911</name>
</gene>
<keyword evidence="6" id="KW-0560">Oxidoreductase</keyword>
<evidence type="ECO:0000256" key="4">
    <source>
        <dbReference type="ARBA" id="ARBA00022617"/>
    </source>
</evidence>
<evidence type="ECO:0000313" key="11">
    <source>
        <dbReference type="EMBL" id="KAJ3488324.1"/>
    </source>
</evidence>
<dbReference type="InterPro" id="IPR002403">
    <property type="entry name" value="Cyt_P450_E_grp-IV"/>
</dbReference>
<evidence type="ECO:0000256" key="10">
    <source>
        <dbReference type="SAM" id="SignalP"/>
    </source>
</evidence>
<feature type="chain" id="PRO_5041952068" description="Cytochrome P450" evidence="10">
    <location>
        <begin position="28"/>
        <end position="1028"/>
    </location>
</feature>
<evidence type="ECO:0000256" key="9">
    <source>
        <dbReference type="PIRSR" id="PIRSR602403-1"/>
    </source>
</evidence>
<evidence type="ECO:0008006" key="13">
    <source>
        <dbReference type="Google" id="ProtNLM"/>
    </source>
</evidence>
<evidence type="ECO:0000256" key="2">
    <source>
        <dbReference type="ARBA" id="ARBA00005179"/>
    </source>
</evidence>
<dbReference type="PRINTS" id="PR00465">
    <property type="entry name" value="EP450IV"/>
</dbReference>
<dbReference type="PANTHER" id="PTHR24305">
    <property type="entry name" value="CYTOCHROME P450"/>
    <property type="match status" value="1"/>
</dbReference>
<keyword evidence="7 9" id="KW-0408">Iron</keyword>
<dbReference type="GO" id="GO:0020037">
    <property type="term" value="F:heme binding"/>
    <property type="evidence" value="ECO:0007669"/>
    <property type="project" value="InterPro"/>
</dbReference>
<dbReference type="SUPFAM" id="SSF48264">
    <property type="entry name" value="Cytochrome P450"/>
    <property type="match status" value="1"/>
</dbReference>
<dbReference type="InterPro" id="IPR036396">
    <property type="entry name" value="Cyt_P450_sf"/>
</dbReference>
<dbReference type="Pfam" id="PF00067">
    <property type="entry name" value="p450"/>
    <property type="match status" value="2"/>
</dbReference>
<evidence type="ECO:0000313" key="12">
    <source>
        <dbReference type="Proteomes" id="UP001212997"/>
    </source>
</evidence>
<evidence type="ECO:0000256" key="1">
    <source>
        <dbReference type="ARBA" id="ARBA00001971"/>
    </source>
</evidence>
<evidence type="ECO:0000256" key="5">
    <source>
        <dbReference type="ARBA" id="ARBA00022723"/>
    </source>
</evidence>
<evidence type="ECO:0000256" key="6">
    <source>
        <dbReference type="ARBA" id="ARBA00023002"/>
    </source>
</evidence>
<evidence type="ECO:0000256" key="3">
    <source>
        <dbReference type="ARBA" id="ARBA00010617"/>
    </source>
</evidence>
<reference evidence="11" key="1">
    <citation type="submission" date="2022-07" db="EMBL/GenBank/DDBJ databases">
        <title>Genome Sequence of Physisporinus lineatus.</title>
        <authorList>
            <person name="Buettner E."/>
        </authorList>
    </citation>
    <scope>NUCLEOTIDE SEQUENCE</scope>
    <source>
        <strain evidence="11">VT162</strain>
    </source>
</reference>
<keyword evidence="8" id="KW-0503">Monooxygenase</keyword>
<dbReference type="GO" id="GO:0004497">
    <property type="term" value="F:monooxygenase activity"/>
    <property type="evidence" value="ECO:0007669"/>
    <property type="project" value="UniProtKB-KW"/>
</dbReference>
<comment type="similarity">
    <text evidence="3">Belongs to the cytochrome P450 family.</text>
</comment>
<dbReference type="InterPro" id="IPR001128">
    <property type="entry name" value="Cyt_P450"/>
</dbReference>
<keyword evidence="5 9" id="KW-0479">Metal-binding</keyword>
<feature type="binding site" description="axial binding residue" evidence="9">
    <location>
        <position position="445"/>
    </location>
    <ligand>
        <name>heme</name>
        <dbReference type="ChEBI" id="CHEBI:30413"/>
    </ligand>
    <ligandPart>
        <name>Fe</name>
        <dbReference type="ChEBI" id="CHEBI:18248"/>
    </ligandPart>
</feature>
<dbReference type="GO" id="GO:0005506">
    <property type="term" value="F:iron ion binding"/>
    <property type="evidence" value="ECO:0007669"/>
    <property type="project" value="InterPro"/>
</dbReference>
<proteinExistence type="inferred from homology"/>
<comment type="cofactor">
    <cofactor evidence="1 9">
        <name>heme</name>
        <dbReference type="ChEBI" id="CHEBI:30413"/>
    </cofactor>
</comment>
<evidence type="ECO:0000256" key="7">
    <source>
        <dbReference type="ARBA" id="ARBA00023004"/>
    </source>
</evidence>
<evidence type="ECO:0000256" key="8">
    <source>
        <dbReference type="ARBA" id="ARBA00023033"/>
    </source>
</evidence>